<dbReference type="Pfam" id="PF13639">
    <property type="entry name" value="zf-RING_2"/>
    <property type="match status" value="1"/>
</dbReference>
<sequence length="395" mass="44773">MESTTDTPAISSHLSQPDSTIPHPSHTVRTHWLQYIGHAWNRISRTSKILISTVFTVSLIQIIITIAMLIIGRQESCDKPLNVYLIVFVIRLSIALPLMLYQYLRPTGYRNRQQPQLSPPAPATTAIPDSPVEPSTSTSPSVSSLQIPSASSPQTSPNRPLRPFSHILNYWIDRLKSLLDVLSILWFIVGNYFLFTASYQCHSNASHLFYTTLAWILLGYFLILIPLLICTAAIFCLPCLLIFLRAAHVDYTTGMIGASKSDIDKVSTYRFQAPPDIDHAVSNDGVSNKQTPSVASVPIQRHRNWIERIAIKWTFGRNRNKAQVGDENNLAALDIIRFDPVDAVCTICLCDYETDELICQLRCNHHFHRDCLHEWLALNYKCPLCQRDFRKPDDE</sequence>
<evidence type="ECO:0000313" key="8">
    <source>
        <dbReference type="EMBL" id="ORX49879.1"/>
    </source>
</evidence>
<accession>A0A1X2GBK0</accession>
<feature type="transmembrane region" description="Helical" evidence="6">
    <location>
        <begin position="83"/>
        <end position="104"/>
    </location>
</feature>
<evidence type="ECO:0000256" key="2">
    <source>
        <dbReference type="ARBA" id="ARBA00022771"/>
    </source>
</evidence>
<keyword evidence="2 4" id="KW-0863">Zinc-finger</keyword>
<feature type="region of interest" description="Disordered" evidence="5">
    <location>
        <begin position="1"/>
        <end position="23"/>
    </location>
</feature>
<evidence type="ECO:0000259" key="7">
    <source>
        <dbReference type="PROSITE" id="PS50089"/>
    </source>
</evidence>
<feature type="region of interest" description="Disordered" evidence="5">
    <location>
        <begin position="112"/>
        <end position="158"/>
    </location>
</feature>
<dbReference type="Gene3D" id="3.30.40.10">
    <property type="entry name" value="Zinc/RING finger domain, C3HC4 (zinc finger)"/>
    <property type="match status" value="1"/>
</dbReference>
<keyword evidence="6" id="KW-0472">Membrane</keyword>
<dbReference type="InterPro" id="IPR019786">
    <property type="entry name" value="Zinc_finger_PHD-type_CS"/>
</dbReference>
<dbReference type="AlphaFoldDB" id="A0A1X2GBK0"/>
<gene>
    <name evidence="8" type="ORF">DM01DRAFT_1385040</name>
</gene>
<organism evidence="8 9">
    <name type="scientific">Hesseltinella vesiculosa</name>
    <dbReference type="NCBI Taxonomy" id="101127"/>
    <lineage>
        <taxon>Eukaryota</taxon>
        <taxon>Fungi</taxon>
        <taxon>Fungi incertae sedis</taxon>
        <taxon>Mucoromycota</taxon>
        <taxon>Mucoromycotina</taxon>
        <taxon>Mucoromycetes</taxon>
        <taxon>Mucorales</taxon>
        <taxon>Cunninghamellaceae</taxon>
        <taxon>Hesseltinella</taxon>
    </lineage>
</organism>
<dbReference type="GO" id="GO:0008270">
    <property type="term" value="F:zinc ion binding"/>
    <property type="evidence" value="ECO:0007669"/>
    <property type="project" value="UniProtKB-KW"/>
</dbReference>
<keyword evidence="6" id="KW-0812">Transmembrane</keyword>
<feature type="transmembrane region" description="Helical" evidence="6">
    <location>
        <begin position="49"/>
        <end position="71"/>
    </location>
</feature>
<feature type="transmembrane region" description="Helical" evidence="6">
    <location>
        <begin position="177"/>
        <end position="195"/>
    </location>
</feature>
<reference evidence="8 9" key="1">
    <citation type="submission" date="2016-07" db="EMBL/GenBank/DDBJ databases">
        <title>Pervasive Adenine N6-methylation of Active Genes in Fungi.</title>
        <authorList>
            <consortium name="DOE Joint Genome Institute"/>
            <person name="Mondo S.J."/>
            <person name="Dannebaum R.O."/>
            <person name="Kuo R.C."/>
            <person name="Labutti K."/>
            <person name="Haridas S."/>
            <person name="Kuo A."/>
            <person name="Salamov A."/>
            <person name="Ahrendt S.R."/>
            <person name="Lipzen A."/>
            <person name="Sullivan W."/>
            <person name="Andreopoulos W.B."/>
            <person name="Clum A."/>
            <person name="Lindquist E."/>
            <person name="Daum C."/>
            <person name="Ramamoorthy G.K."/>
            <person name="Gryganskyi A."/>
            <person name="Culley D."/>
            <person name="Magnuson J.K."/>
            <person name="James T.Y."/>
            <person name="O'Malley M.A."/>
            <person name="Stajich J.E."/>
            <person name="Spatafora J.W."/>
            <person name="Visel A."/>
            <person name="Grigoriev I.V."/>
        </authorList>
    </citation>
    <scope>NUCLEOTIDE SEQUENCE [LARGE SCALE GENOMIC DNA]</scope>
    <source>
        <strain evidence="8 9">NRRL 3301</strain>
    </source>
</reference>
<dbReference type="SUPFAM" id="SSF57850">
    <property type="entry name" value="RING/U-box"/>
    <property type="match status" value="1"/>
</dbReference>
<feature type="compositionally biased region" description="Polar residues" evidence="5">
    <location>
        <begin position="1"/>
        <end position="19"/>
    </location>
</feature>
<evidence type="ECO:0000256" key="5">
    <source>
        <dbReference type="SAM" id="MobiDB-lite"/>
    </source>
</evidence>
<proteinExistence type="predicted"/>
<dbReference type="PANTHER" id="PTHR46225:SF19">
    <property type="entry name" value="RING-TYPE DOMAIN-CONTAINING PROTEIN"/>
    <property type="match status" value="1"/>
</dbReference>
<evidence type="ECO:0000256" key="1">
    <source>
        <dbReference type="ARBA" id="ARBA00022723"/>
    </source>
</evidence>
<feature type="transmembrane region" description="Helical" evidence="6">
    <location>
        <begin position="215"/>
        <end position="244"/>
    </location>
</feature>
<keyword evidence="1" id="KW-0479">Metal-binding</keyword>
<dbReference type="PROSITE" id="PS01359">
    <property type="entry name" value="ZF_PHD_1"/>
    <property type="match status" value="1"/>
</dbReference>
<keyword evidence="9" id="KW-1185">Reference proteome</keyword>
<dbReference type="InterPro" id="IPR013083">
    <property type="entry name" value="Znf_RING/FYVE/PHD"/>
</dbReference>
<dbReference type="PANTHER" id="PTHR46225">
    <property type="entry name" value="C3H4 TYPE ZINC FINGER PROTEIN"/>
    <property type="match status" value="1"/>
</dbReference>
<evidence type="ECO:0000313" key="9">
    <source>
        <dbReference type="Proteomes" id="UP000242146"/>
    </source>
</evidence>
<comment type="caution">
    <text evidence="8">The sequence shown here is derived from an EMBL/GenBank/DDBJ whole genome shotgun (WGS) entry which is preliminary data.</text>
</comment>
<dbReference type="Proteomes" id="UP000242146">
    <property type="component" value="Unassembled WGS sequence"/>
</dbReference>
<keyword evidence="3" id="KW-0862">Zinc</keyword>
<feature type="compositionally biased region" description="Low complexity" evidence="5">
    <location>
        <begin position="128"/>
        <end position="153"/>
    </location>
</feature>
<dbReference type="InterPro" id="IPR001841">
    <property type="entry name" value="Znf_RING"/>
</dbReference>
<dbReference type="STRING" id="101127.A0A1X2GBK0"/>
<evidence type="ECO:0000256" key="6">
    <source>
        <dbReference type="SAM" id="Phobius"/>
    </source>
</evidence>
<feature type="domain" description="RING-type" evidence="7">
    <location>
        <begin position="345"/>
        <end position="386"/>
    </location>
</feature>
<name>A0A1X2GBK0_9FUNG</name>
<protein>
    <recommendedName>
        <fullName evidence="7">RING-type domain-containing protein</fullName>
    </recommendedName>
</protein>
<dbReference type="OrthoDB" id="8062037at2759"/>
<dbReference type="EMBL" id="MCGT01000025">
    <property type="protein sequence ID" value="ORX49879.1"/>
    <property type="molecule type" value="Genomic_DNA"/>
</dbReference>
<dbReference type="SMART" id="SM00184">
    <property type="entry name" value="RING"/>
    <property type="match status" value="1"/>
</dbReference>
<evidence type="ECO:0000256" key="3">
    <source>
        <dbReference type="ARBA" id="ARBA00022833"/>
    </source>
</evidence>
<dbReference type="PROSITE" id="PS50089">
    <property type="entry name" value="ZF_RING_2"/>
    <property type="match status" value="1"/>
</dbReference>
<evidence type="ECO:0000256" key="4">
    <source>
        <dbReference type="PROSITE-ProRule" id="PRU00175"/>
    </source>
</evidence>
<keyword evidence="6" id="KW-1133">Transmembrane helix</keyword>